<evidence type="ECO:0000256" key="1">
    <source>
        <dbReference type="SAM" id="Coils"/>
    </source>
</evidence>
<protein>
    <submittedName>
        <fullName evidence="3">Uncharacterized protein</fullName>
    </submittedName>
</protein>
<name>A0A9K3PGI3_9STRA</name>
<gene>
    <name evidence="3" type="ORF">IV203_005626</name>
</gene>
<keyword evidence="1" id="KW-0175">Coiled coil</keyword>
<feature type="compositionally biased region" description="Basic and acidic residues" evidence="2">
    <location>
        <begin position="265"/>
        <end position="283"/>
    </location>
</feature>
<reference evidence="3" key="2">
    <citation type="submission" date="2021-04" db="EMBL/GenBank/DDBJ databases">
        <authorList>
            <person name="Podell S."/>
        </authorList>
    </citation>
    <scope>NUCLEOTIDE SEQUENCE</scope>
    <source>
        <strain evidence="3">Hildebrandi</strain>
    </source>
</reference>
<sequence length="308" mass="34851">MENVIPPRQPTAPSARVSAPNVRKQKQPPSSIAMKHPVKQARTGGGLIQSNSIQQQFASLSNDRDKFRKEKDQAEIALARIQAEYQTLKKDHDDLIMKNLRAKAELGTYTKKLDMLKEEEKRIARNLENDTKAVENCTNHLKALESRKEEKEKKFVAYLNPVTVEIAIFLQKRVEKKVEERITVETVSSVMLPFLRAKQQEGCPELQNGLFGLEDSIDKLKEATSSRDEAIQQLRELLAQFQDCGVDLDVLMEGILVPAQPSSKLTDDANNHPEAKDTSKDTDSLFDAHVYDSEMLDAFNQNEDESVF</sequence>
<proteinExistence type="predicted"/>
<feature type="region of interest" description="Disordered" evidence="2">
    <location>
        <begin position="261"/>
        <end position="284"/>
    </location>
</feature>
<dbReference type="Proteomes" id="UP000693970">
    <property type="component" value="Unassembled WGS sequence"/>
</dbReference>
<accession>A0A9K3PGI3</accession>
<dbReference type="EMBL" id="JAGRRH010000021">
    <property type="protein sequence ID" value="KAG7346558.1"/>
    <property type="molecule type" value="Genomic_DNA"/>
</dbReference>
<evidence type="ECO:0000313" key="3">
    <source>
        <dbReference type="EMBL" id="KAG7346558.1"/>
    </source>
</evidence>
<feature type="coiled-coil region" evidence="1">
    <location>
        <begin position="57"/>
        <end position="154"/>
    </location>
</feature>
<feature type="region of interest" description="Disordered" evidence="2">
    <location>
        <begin position="1"/>
        <end position="42"/>
    </location>
</feature>
<comment type="caution">
    <text evidence="3">The sequence shown here is derived from an EMBL/GenBank/DDBJ whole genome shotgun (WGS) entry which is preliminary data.</text>
</comment>
<reference evidence="3" key="1">
    <citation type="journal article" date="2021" name="Sci. Rep.">
        <title>Diploid genomic architecture of Nitzschia inconspicua, an elite biomass production diatom.</title>
        <authorList>
            <person name="Oliver A."/>
            <person name="Podell S."/>
            <person name="Pinowska A."/>
            <person name="Traller J.C."/>
            <person name="Smith S.R."/>
            <person name="McClure R."/>
            <person name="Beliaev A."/>
            <person name="Bohutskyi P."/>
            <person name="Hill E.A."/>
            <person name="Rabines A."/>
            <person name="Zheng H."/>
            <person name="Allen L.Z."/>
            <person name="Kuo A."/>
            <person name="Grigoriev I.V."/>
            <person name="Allen A.E."/>
            <person name="Hazlebeck D."/>
            <person name="Allen E.E."/>
        </authorList>
    </citation>
    <scope>NUCLEOTIDE SEQUENCE</scope>
    <source>
        <strain evidence="3">Hildebrandi</strain>
    </source>
</reference>
<feature type="coiled-coil region" evidence="1">
    <location>
        <begin position="213"/>
        <end position="240"/>
    </location>
</feature>
<evidence type="ECO:0000256" key="2">
    <source>
        <dbReference type="SAM" id="MobiDB-lite"/>
    </source>
</evidence>
<evidence type="ECO:0000313" key="4">
    <source>
        <dbReference type="Proteomes" id="UP000693970"/>
    </source>
</evidence>
<organism evidence="3 4">
    <name type="scientific">Nitzschia inconspicua</name>
    <dbReference type="NCBI Taxonomy" id="303405"/>
    <lineage>
        <taxon>Eukaryota</taxon>
        <taxon>Sar</taxon>
        <taxon>Stramenopiles</taxon>
        <taxon>Ochrophyta</taxon>
        <taxon>Bacillariophyta</taxon>
        <taxon>Bacillariophyceae</taxon>
        <taxon>Bacillariophycidae</taxon>
        <taxon>Bacillariales</taxon>
        <taxon>Bacillariaceae</taxon>
        <taxon>Nitzschia</taxon>
    </lineage>
</organism>
<keyword evidence="4" id="KW-1185">Reference proteome</keyword>
<dbReference type="OrthoDB" id="10612471at2759"/>
<dbReference type="AlphaFoldDB" id="A0A9K3PGI3"/>